<feature type="compositionally biased region" description="Polar residues" evidence="1">
    <location>
        <begin position="461"/>
        <end position="473"/>
    </location>
</feature>
<reference evidence="2 3" key="1">
    <citation type="submission" date="2018-10" db="EMBL/GenBank/DDBJ databases">
        <title>Pan-genome distribution and transcriptional activeness of fungal secondary metabolism genes in Aspergillus section Fumigati.</title>
        <authorList>
            <person name="Takahashi H."/>
            <person name="Umemura M."/>
            <person name="Ninomiya A."/>
            <person name="Kusuya Y."/>
            <person name="Urayama S."/>
            <person name="Shimizu M."/>
            <person name="Watanabe A."/>
            <person name="Kamei K."/>
            <person name="Yaguchi T."/>
            <person name="Hagiwara D."/>
        </authorList>
    </citation>
    <scope>NUCLEOTIDE SEQUENCE [LARGE SCALE GENOMIC DNA]</scope>
    <source>
        <strain evidence="2 3">IFM 55266</strain>
    </source>
</reference>
<feature type="compositionally biased region" description="Polar residues" evidence="1">
    <location>
        <begin position="381"/>
        <end position="396"/>
    </location>
</feature>
<feature type="region of interest" description="Disordered" evidence="1">
    <location>
        <begin position="351"/>
        <end position="431"/>
    </location>
</feature>
<evidence type="ECO:0000313" key="2">
    <source>
        <dbReference type="EMBL" id="GIJ91854.1"/>
    </source>
</evidence>
<organism evidence="2 3">
    <name type="scientific">Aspergillus pseudoviridinutans</name>
    <dbReference type="NCBI Taxonomy" id="1517512"/>
    <lineage>
        <taxon>Eukaryota</taxon>
        <taxon>Fungi</taxon>
        <taxon>Dikarya</taxon>
        <taxon>Ascomycota</taxon>
        <taxon>Pezizomycotina</taxon>
        <taxon>Eurotiomycetes</taxon>
        <taxon>Eurotiomycetidae</taxon>
        <taxon>Eurotiales</taxon>
        <taxon>Aspergillaceae</taxon>
        <taxon>Aspergillus</taxon>
        <taxon>Aspergillus subgen. Fumigati</taxon>
    </lineage>
</organism>
<dbReference type="GeneID" id="67009439"/>
<evidence type="ECO:0000313" key="3">
    <source>
        <dbReference type="Proteomes" id="UP001043456"/>
    </source>
</evidence>
<evidence type="ECO:0000256" key="1">
    <source>
        <dbReference type="SAM" id="MobiDB-lite"/>
    </source>
</evidence>
<keyword evidence="3" id="KW-1185">Reference proteome</keyword>
<comment type="caution">
    <text evidence="2">The sequence shown here is derived from an EMBL/GenBank/DDBJ whole genome shotgun (WGS) entry which is preliminary data.</text>
</comment>
<proteinExistence type="predicted"/>
<accession>A0A9P3EXD4</accession>
<name>A0A9P3EXD4_9EURO</name>
<gene>
    <name evidence="2" type="ORF">Asppvi_010829</name>
</gene>
<sequence>MANPPVKRHLNSTSDPRDLDFLTYRTGEHLRRFEVHLDALKAAYTLSRAYQGVLDRGEIFARRFGAKLKADALEETIRRAFTSESPQLEDLNNAEGGDFNLSWLHVVRDVNPEEIQRKPDGTYQCVTRGLMIKLSESDCAALQTGLLQKLAIPWPHQDDVQVELDTVASIVADLTRWDQIALQIIDRNHHIVELLNERTEMLKLLRQESLRQCVPSCNRTPAIMEAPELQFDMILEQPTLDQEDVSIGDADQDGHTTDISHVHDIFHISRVNQPQRCPGDVQLVSSELQCIISSPEASLVPWTLEEESRLLPWLSAHQDLDWPEKVKEYLRQFGIFRSVRTIQRKMRQLENRELRSTRRAQKRQNQQSGAPVMPLPIRRNAGTSPQLQTATPQSIGTPRHTASVDLRAERHHDDRPGPYHAASTRTQPMSLAFSPVHPVTAQRVRERHLAIRDLCLSEASNTQPARCTGSQGQPGLYPSESSALPVESLD</sequence>
<feature type="compositionally biased region" description="Basic and acidic residues" evidence="1">
    <location>
        <begin position="406"/>
        <end position="417"/>
    </location>
</feature>
<dbReference type="AlphaFoldDB" id="A0A9P3EXD4"/>
<protein>
    <submittedName>
        <fullName evidence="2">Uncharacterized protein</fullName>
    </submittedName>
</protein>
<dbReference type="Proteomes" id="UP001043456">
    <property type="component" value="Unassembled WGS sequence"/>
</dbReference>
<feature type="region of interest" description="Disordered" evidence="1">
    <location>
        <begin position="461"/>
        <end position="490"/>
    </location>
</feature>
<dbReference type="EMBL" id="BHVY01000009">
    <property type="protein sequence ID" value="GIJ91854.1"/>
    <property type="molecule type" value="Genomic_DNA"/>
</dbReference>
<dbReference type="OrthoDB" id="4414521at2759"/>
<dbReference type="RefSeq" id="XP_043162600.1">
    <property type="nucleotide sequence ID" value="XM_043306665.1"/>
</dbReference>